<sequence length="170" mass="19483">DKVPVEALRHVYDGEDPFAMGLTDEQLSLVCDIQCSFVEQEVNWGIHDFQNRTHFGYPEMKTDYLREAVPRDYFLLFFERCNSLMDSGASITKSLEVVAKPQKQHSFAASKIVLMPPRTGTAPNVKLTPDFLPFLRSRNTAGAEPWISPFLERIRRLCDETGSNPNWRET</sequence>
<protein>
    <submittedName>
        <fullName evidence="1">Uncharacterized protein</fullName>
    </submittedName>
</protein>
<evidence type="ECO:0000313" key="1">
    <source>
        <dbReference type="EMBL" id="SVD73079.1"/>
    </source>
</evidence>
<reference evidence="1" key="1">
    <citation type="submission" date="2018-05" db="EMBL/GenBank/DDBJ databases">
        <authorList>
            <person name="Lanie J.A."/>
            <person name="Ng W.-L."/>
            <person name="Kazmierczak K.M."/>
            <person name="Andrzejewski T.M."/>
            <person name="Davidsen T.M."/>
            <person name="Wayne K.J."/>
            <person name="Tettelin H."/>
            <person name="Glass J.I."/>
            <person name="Rusch D."/>
            <person name="Podicherti R."/>
            <person name="Tsui H.-C.T."/>
            <person name="Winkler M.E."/>
        </authorList>
    </citation>
    <scope>NUCLEOTIDE SEQUENCE</scope>
</reference>
<dbReference type="AlphaFoldDB" id="A0A382XQF4"/>
<accession>A0A382XQF4</accession>
<name>A0A382XQF4_9ZZZZ</name>
<feature type="non-terminal residue" evidence="1">
    <location>
        <position position="1"/>
    </location>
</feature>
<proteinExistence type="predicted"/>
<gene>
    <name evidence="1" type="ORF">METZ01_LOCUS425933</name>
</gene>
<dbReference type="EMBL" id="UINC01169507">
    <property type="protein sequence ID" value="SVD73079.1"/>
    <property type="molecule type" value="Genomic_DNA"/>
</dbReference>
<organism evidence="1">
    <name type="scientific">marine metagenome</name>
    <dbReference type="NCBI Taxonomy" id="408172"/>
    <lineage>
        <taxon>unclassified sequences</taxon>
        <taxon>metagenomes</taxon>
        <taxon>ecological metagenomes</taxon>
    </lineage>
</organism>